<dbReference type="SUPFAM" id="SSF48239">
    <property type="entry name" value="Terpenoid cyclases/Protein prenyltransferases"/>
    <property type="match status" value="1"/>
</dbReference>
<dbReference type="RefSeq" id="XP_001013871.1">
    <property type="nucleotide sequence ID" value="XM_001013871.3"/>
</dbReference>
<dbReference type="GO" id="GO:0046872">
    <property type="term" value="F:metal ion binding"/>
    <property type="evidence" value="ECO:0007669"/>
    <property type="project" value="UniProtKB-KW"/>
</dbReference>
<evidence type="ECO:0000256" key="5">
    <source>
        <dbReference type="ARBA" id="ARBA00022723"/>
    </source>
</evidence>
<keyword evidence="11" id="KW-1185">Reference proteome</keyword>
<dbReference type="AlphaFoldDB" id="Q23AR6"/>
<evidence type="ECO:0000256" key="1">
    <source>
        <dbReference type="ARBA" id="ARBA00001947"/>
    </source>
</evidence>
<dbReference type="CDD" id="cd02890">
    <property type="entry name" value="PTase"/>
    <property type="match status" value="1"/>
</dbReference>
<dbReference type="GeneID" id="7823115"/>
<sequence length="420" mass="48412">MEIQDILNPEFNIQAHIALQKMILLGDGVKLTSLDGQRIYVVYFILNSLDALDKIDVVLTLEQKQKIITWIYRQQIIKRTKQTNTLIGGFRGSECFGYHTEYLNEKAEEKEVEEQEIYQDIQTIVFTQCALSCLKILGDNLHLVSRPHILATLKRLQNSNGQMRSCDDSQESDLRYTYSSLVVSQLLQDFTWCNKEQMTQYILSCYNHEQGGFGLNPNMESHGGSTFCAIAALSILNKLQLIPNKTKLIHWLVSRQQLLRESKASLEEAQQIQVEIISEAEYNEQKKLQEQNQKIQNDKQQEMINENEEECQQSNKQNQQILDIVGFQGRVCKFPDSCYTIWIGASLQILGYKQFIASQNILRFLKLCENGKGGFKKSPLELEFCPVHTHFSILGLVLLNKFQCQGEINFSLLIRNIRLN</sequence>
<proteinExistence type="inferred from homology"/>
<dbReference type="OrthoDB" id="5428259at2759"/>
<dbReference type="Proteomes" id="UP000009168">
    <property type="component" value="Unassembled WGS sequence"/>
</dbReference>
<dbReference type="eggNOG" id="KOG0367">
    <property type="taxonomic scope" value="Eukaryota"/>
</dbReference>
<accession>Q23AR6</accession>
<name>Q23AR6_TETTS</name>
<evidence type="ECO:0000256" key="4">
    <source>
        <dbReference type="ARBA" id="ARBA00022679"/>
    </source>
</evidence>
<dbReference type="Gene3D" id="1.50.10.20">
    <property type="match status" value="1"/>
</dbReference>
<evidence type="ECO:0000256" key="7">
    <source>
        <dbReference type="ARBA" id="ARBA00022833"/>
    </source>
</evidence>
<keyword evidence="5" id="KW-0479">Metal-binding</keyword>
<keyword evidence="3" id="KW-0637">Prenyltransferase</keyword>
<dbReference type="PANTHER" id="PTHR11774:SF4">
    <property type="entry name" value="GERANYLGERANYL TRANSFERASE TYPE-1 SUBUNIT BETA"/>
    <property type="match status" value="1"/>
</dbReference>
<dbReference type="InterPro" id="IPR008930">
    <property type="entry name" value="Terpenoid_cyclase/PrenylTrfase"/>
</dbReference>
<dbReference type="HOGENOM" id="CLU_028946_2_2_1"/>
<dbReference type="InParanoid" id="Q23AR6"/>
<dbReference type="PANTHER" id="PTHR11774">
    <property type="entry name" value="GERANYLGERANYL TRANSFERASE TYPE BETA SUBUNIT"/>
    <property type="match status" value="1"/>
</dbReference>
<keyword evidence="8" id="KW-0175">Coiled coil</keyword>
<dbReference type="EMBL" id="GG662723">
    <property type="protein sequence ID" value="EAR93626.1"/>
    <property type="molecule type" value="Genomic_DNA"/>
</dbReference>
<dbReference type="STRING" id="312017.Q23AR6"/>
<reference evidence="11" key="1">
    <citation type="journal article" date="2006" name="PLoS Biol.">
        <title>Macronuclear genome sequence of the ciliate Tetrahymena thermophila, a model eukaryote.</title>
        <authorList>
            <person name="Eisen J.A."/>
            <person name="Coyne R.S."/>
            <person name="Wu M."/>
            <person name="Wu D."/>
            <person name="Thiagarajan M."/>
            <person name="Wortman J.R."/>
            <person name="Badger J.H."/>
            <person name="Ren Q."/>
            <person name="Amedeo P."/>
            <person name="Jones K.M."/>
            <person name="Tallon L.J."/>
            <person name="Delcher A.L."/>
            <person name="Salzberg S.L."/>
            <person name="Silva J.C."/>
            <person name="Haas B.J."/>
            <person name="Majoros W.H."/>
            <person name="Farzad M."/>
            <person name="Carlton J.M."/>
            <person name="Smith R.K. Jr."/>
            <person name="Garg J."/>
            <person name="Pearlman R.E."/>
            <person name="Karrer K.M."/>
            <person name="Sun L."/>
            <person name="Manning G."/>
            <person name="Elde N.C."/>
            <person name="Turkewitz A.P."/>
            <person name="Asai D.J."/>
            <person name="Wilkes D.E."/>
            <person name="Wang Y."/>
            <person name="Cai H."/>
            <person name="Collins K."/>
            <person name="Stewart B.A."/>
            <person name="Lee S.R."/>
            <person name="Wilamowska K."/>
            <person name="Weinberg Z."/>
            <person name="Ruzzo W.L."/>
            <person name="Wloga D."/>
            <person name="Gaertig J."/>
            <person name="Frankel J."/>
            <person name="Tsao C.-C."/>
            <person name="Gorovsky M.A."/>
            <person name="Keeling P.J."/>
            <person name="Waller R.F."/>
            <person name="Patron N.J."/>
            <person name="Cherry J.M."/>
            <person name="Stover N.A."/>
            <person name="Krieger C.J."/>
            <person name="del Toro C."/>
            <person name="Ryder H.F."/>
            <person name="Williamson S.C."/>
            <person name="Barbeau R.A."/>
            <person name="Hamilton E.P."/>
            <person name="Orias E."/>
        </authorList>
    </citation>
    <scope>NUCLEOTIDE SEQUENCE [LARGE SCALE GENOMIC DNA]</scope>
    <source>
        <strain evidence="11">SB210</strain>
    </source>
</reference>
<dbReference type="KEGG" id="tet:TTHERM_00770790"/>
<keyword evidence="6" id="KW-0677">Repeat</keyword>
<feature type="coiled-coil region" evidence="8">
    <location>
        <begin position="255"/>
        <end position="317"/>
    </location>
</feature>
<evidence type="ECO:0000313" key="10">
    <source>
        <dbReference type="EMBL" id="EAR93626.1"/>
    </source>
</evidence>
<keyword evidence="4" id="KW-0808">Transferase</keyword>
<dbReference type="InterPro" id="IPR001330">
    <property type="entry name" value="Prenyltrans"/>
</dbReference>
<comment type="cofactor">
    <cofactor evidence="1">
        <name>Zn(2+)</name>
        <dbReference type="ChEBI" id="CHEBI:29105"/>
    </cofactor>
</comment>
<feature type="domain" description="Prenyltransferase alpha-alpha toroid" evidence="9">
    <location>
        <begin position="11"/>
        <end position="403"/>
    </location>
</feature>
<gene>
    <name evidence="10" type="ORF">TTHERM_00770790</name>
</gene>
<evidence type="ECO:0000313" key="11">
    <source>
        <dbReference type="Proteomes" id="UP000009168"/>
    </source>
</evidence>
<evidence type="ECO:0000256" key="2">
    <source>
        <dbReference type="ARBA" id="ARBA00010497"/>
    </source>
</evidence>
<dbReference type="OMA" id="TEANADM"/>
<evidence type="ECO:0000256" key="8">
    <source>
        <dbReference type="SAM" id="Coils"/>
    </source>
</evidence>
<comment type="similarity">
    <text evidence="2">Belongs to the protein prenyltransferase subunit beta family.</text>
</comment>
<evidence type="ECO:0000259" key="9">
    <source>
        <dbReference type="Pfam" id="PF00432"/>
    </source>
</evidence>
<keyword evidence="7" id="KW-0862">Zinc</keyword>
<dbReference type="Pfam" id="PF00432">
    <property type="entry name" value="Prenyltrans"/>
    <property type="match status" value="1"/>
</dbReference>
<evidence type="ECO:0000256" key="6">
    <source>
        <dbReference type="ARBA" id="ARBA00022737"/>
    </source>
</evidence>
<dbReference type="GO" id="GO:0005953">
    <property type="term" value="C:CAAX-protein geranylgeranyltransferase complex"/>
    <property type="evidence" value="ECO:0007669"/>
    <property type="project" value="TreeGrafter"/>
</dbReference>
<evidence type="ECO:0000256" key="3">
    <source>
        <dbReference type="ARBA" id="ARBA00022602"/>
    </source>
</evidence>
<dbReference type="GO" id="GO:0004662">
    <property type="term" value="F:CAAX-protein geranylgeranyltransferase activity"/>
    <property type="evidence" value="ECO:0007669"/>
    <property type="project" value="TreeGrafter"/>
</dbReference>
<organism evidence="10 11">
    <name type="scientific">Tetrahymena thermophila (strain SB210)</name>
    <dbReference type="NCBI Taxonomy" id="312017"/>
    <lineage>
        <taxon>Eukaryota</taxon>
        <taxon>Sar</taxon>
        <taxon>Alveolata</taxon>
        <taxon>Ciliophora</taxon>
        <taxon>Intramacronucleata</taxon>
        <taxon>Oligohymenophorea</taxon>
        <taxon>Hymenostomatida</taxon>
        <taxon>Tetrahymenina</taxon>
        <taxon>Tetrahymenidae</taxon>
        <taxon>Tetrahymena</taxon>
    </lineage>
</organism>
<protein>
    <submittedName>
        <fullName evidence="10">Prenyltransferase and squalene oxidase repeat protein</fullName>
    </submittedName>
</protein>
<dbReference type="InterPro" id="IPR045089">
    <property type="entry name" value="PGGT1B-like"/>
</dbReference>